<accession>A0A397GZ80</accession>
<dbReference type="AlphaFoldDB" id="A0A397GZ80"/>
<dbReference type="Proteomes" id="UP000266861">
    <property type="component" value="Unassembled WGS sequence"/>
</dbReference>
<evidence type="ECO:0000313" key="2">
    <source>
        <dbReference type="Proteomes" id="UP000266861"/>
    </source>
</evidence>
<protein>
    <recommendedName>
        <fullName evidence="3">AIG1-type G domain-containing protein</fullName>
    </recommendedName>
</protein>
<evidence type="ECO:0008006" key="3">
    <source>
        <dbReference type="Google" id="ProtNLM"/>
    </source>
</evidence>
<comment type="caution">
    <text evidence="1">The sequence shown here is derived from an EMBL/GenBank/DDBJ whole genome shotgun (WGS) entry which is preliminary data.</text>
</comment>
<name>A0A397GZ80_9GLOM</name>
<organism evidence="1 2">
    <name type="scientific">Diversispora epigaea</name>
    <dbReference type="NCBI Taxonomy" id="1348612"/>
    <lineage>
        <taxon>Eukaryota</taxon>
        <taxon>Fungi</taxon>
        <taxon>Fungi incertae sedis</taxon>
        <taxon>Mucoromycota</taxon>
        <taxon>Glomeromycotina</taxon>
        <taxon>Glomeromycetes</taxon>
        <taxon>Diversisporales</taxon>
        <taxon>Diversisporaceae</taxon>
        <taxon>Diversispora</taxon>
    </lineage>
</organism>
<sequence>MSNASQCILAIGKMGNGKSFAGRIFGATTIVGHSTNSETDEVTVHYCGNGFLC</sequence>
<gene>
    <name evidence="1" type="ORF">Glove_411g30</name>
</gene>
<reference evidence="1 2" key="1">
    <citation type="submission" date="2018-08" db="EMBL/GenBank/DDBJ databases">
        <title>Genome and evolution of the arbuscular mycorrhizal fungus Diversispora epigaea (formerly Glomus versiforme) and its bacterial endosymbionts.</title>
        <authorList>
            <person name="Sun X."/>
            <person name="Fei Z."/>
            <person name="Harrison M."/>
        </authorList>
    </citation>
    <scope>NUCLEOTIDE SEQUENCE [LARGE SCALE GENOMIC DNA]</scope>
    <source>
        <strain evidence="1 2">IT104</strain>
    </source>
</reference>
<keyword evidence="2" id="KW-1185">Reference proteome</keyword>
<proteinExistence type="predicted"/>
<evidence type="ECO:0000313" key="1">
    <source>
        <dbReference type="EMBL" id="RHZ55689.1"/>
    </source>
</evidence>
<dbReference type="OrthoDB" id="8954335at2759"/>
<dbReference type="EMBL" id="PQFF01000365">
    <property type="protein sequence ID" value="RHZ55689.1"/>
    <property type="molecule type" value="Genomic_DNA"/>
</dbReference>